<dbReference type="Proteomes" id="UP001206692">
    <property type="component" value="Unassembled WGS sequence"/>
</dbReference>
<organism evidence="3 4">
    <name type="scientific">Megasphaera massiliensis</name>
    <dbReference type="NCBI Taxonomy" id="1232428"/>
    <lineage>
        <taxon>Bacteria</taxon>
        <taxon>Bacillati</taxon>
        <taxon>Bacillota</taxon>
        <taxon>Negativicutes</taxon>
        <taxon>Veillonellales</taxon>
        <taxon>Veillonellaceae</taxon>
        <taxon>Megasphaera</taxon>
    </lineage>
</organism>
<evidence type="ECO:0000313" key="4">
    <source>
        <dbReference type="Proteomes" id="UP001206692"/>
    </source>
</evidence>
<comment type="caution">
    <text evidence="3">The sequence shown here is derived from an EMBL/GenBank/DDBJ whole genome shotgun (WGS) entry which is preliminary data.</text>
</comment>
<name>A0ABT1SPW5_9FIRM</name>
<feature type="transmembrane region" description="Helical" evidence="2">
    <location>
        <begin position="30"/>
        <end position="48"/>
    </location>
</feature>
<feature type="transmembrane region" description="Helical" evidence="2">
    <location>
        <begin position="5"/>
        <end position="24"/>
    </location>
</feature>
<reference evidence="3 4" key="1">
    <citation type="submission" date="2022-06" db="EMBL/GenBank/DDBJ databases">
        <title>Isolation of gut microbiota from human fecal samples.</title>
        <authorList>
            <person name="Pamer E.G."/>
            <person name="Barat B."/>
            <person name="Waligurski E."/>
            <person name="Medina S."/>
            <person name="Paddock L."/>
            <person name="Mostad J."/>
        </authorList>
    </citation>
    <scope>NUCLEOTIDE SEQUENCE [LARGE SCALE GENOMIC DNA]</scope>
    <source>
        <strain evidence="3 4">DFI.1.1</strain>
    </source>
</reference>
<evidence type="ECO:0000256" key="1">
    <source>
        <dbReference type="SAM" id="MobiDB-lite"/>
    </source>
</evidence>
<dbReference type="EMBL" id="JANGEW010000003">
    <property type="protein sequence ID" value="MCQ5341903.1"/>
    <property type="molecule type" value="Genomic_DNA"/>
</dbReference>
<accession>A0ABT1SPW5</accession>
<protein>
    <submittedName>
        <fullName evidence="3">Uncharacterized protein</fullName>
    </submittedName>
</protein>
<feature type="region of interest" description="Disordered" evidence="1">
    <location>
        <begin position="55"/>
        <end position="89"/>
    </location>
</feature>
<proteinExistence type="predicted"/>
<keyword evidence="2" id="KW-0812">Transmembrane</keyword>
<evidence type="ECO:0000313" key="3">
    <source>
        <dbReference type="EMBL" id="MCQ5341903.1"/>
    </source>
</evidence>
<evidence type="ECO:0000256" key="2">
    <source>
        <dbReference type="SAM" id="Phobius"/>
    </source>
</evidence>
<keyword evidence="2" id="KW-0472">Membrane</keyword>
<gene>
    <name evidence="3" type="ORF">NE675_02465</name>
</gene>
<keyword evidence="2" id="KW-1133">Transmembrane helix</keyword>
<feature type="region of interest" description="Disordered" evidence="1">
    <location>
        <begin position="113"/>
        <end position="147"/>
    </location>
</feature>
<feature type="compositionally biased region" description="Acidic residues" evidence="1">
    <location>
        <begin position="127"/>
        <end position="147"/>
    </location>
</feature>
<dbReference type="RefSeq" id="WP_062411607.1">
    <property type="nucleotide sequence ID" value="NZ_JAJCIO010000003.1"/>
</dbReference>
<keyword evidence="4" id="KW-1185">Reference proteome</keyword>
<sequence>MPFSVFITLFVIMLGLTKLYIWLFSIETPIYAIGAAALTLSAIYLALLPGMNKRAQEEEQRKAEAEKKEKAVSELREPSAAVPKDDGHDMGTDEAFMAAFTASMIYHEIHGHHKSREERDYDGNWDAPDDDSYYADPYEESRDDDFF</sequence>